<feature type="transmembrane region" description="Helical" evidence="1">
    <location>
        <begin position="63"/>
        <end position="83"/>
    </location>
</feature>
<evidence type="ECO:0000256" key="1">
    <source>
        <dbReference type="SAM" id="Phobius"/>
    </source>
</evidence>
<keyword evidence="1" id="KW-1133">Transmembrane helix</keyword>
<dbReference type="RefSeq" id="WP_280922272.1">
    <property type="nucleotide sequence ID" value="NZ_JAGGKT010000039.1"/>
</dbReference>
<comment type="caution">
    <text evidence="2">The sequence shown here is derived from an EMBL/GenBank/DDBJ whole genome shotgun (WGS) entry which is preliminary data.</text>
</comment>
<feature type="transmembrane region" description="Helical" evidence="1">
    <location>
        <begin position="122"/>
        <end position="141"/>
    </location>
</feature>
<dbReference type="Proteomes" id="UP001519343">
    <property type="component" value="Unassembled WGS sequence"/>
</dbReference>
<sequence length="151" mass="18115">MLILFYSIISVYFFLFLADRSKFREYYSSLLCISYLRFLEQYLLVYVLKVWEYHHLPLPLAKVSGVPILLDVTFYPMVGYLMIHYSNRLLNKRMIHYLIWGAILTFVEFTMVWTGMLEHQKYWNFAASFLLAIATVVIIHGQYRLFLKNKS</sequence>
<keyword evidence="3" id="KW-1185">Reference proteome</keyword>
<name>A0ABS4GXS5_9BACL</name>
<evidence type="ECO:0000313" key="3">
    <source>
        <dbReference type="Proteomes" id="UP001519343"/>
    </source>
</evidence>
<feature type="transmembrane region" description="Helical" evidence="1">
    <location>
        <begin position="6"/>
        <end position="23"/>
    </location>
</feature>
<dbReference type="EMBL" id="JAGGKT010000039">
    <property type="protein sequence ID" value="MBP1935074.1"/>
    <property type="molecule type" value="Genomic_DNA"/>
</dbReference>
<evidence type="ECO:0000313" key="2">
    <source>
        <dbReference type="EMBL" id="MBP1935074.1"/>
    </source>
</evidence>
<gene>
    <name evidence="2" type="ORF">J2Z37_005111</name>
</gene>
<reference evidence="2 3" key="1">
    <citation type="submission" date="2021-03" db="EMBL/GenBank/DDBJ databases">
        <title>Genomic Encyclopedia of Type Strains, Phase IV (KMG-IV): sequencing the most valuable type-strain genomes for metagenomic binning, comparative biology and taxonomic classification.</title>
        <authorList>
            <person name="Goeker M."/>
        </authorList>
    </citation>
    <scope>NUCLEOTIDE SEQUENCE [LARGE SCALE GENOMIC DNA]</scope>
    <source>
        <strain evidence="2 3">DSM 24738</strain>
    </source>
</reference>
<accession>A0ABS4GXS5</accession>
<keyword evidence="1" id="KW-0472">Membrane</keyword>
<proteinExistence type="predicted"/>
<feature type="transmembrane region" description="Helical" evidence="1">
    <location>
        <begin position="95"/>
        <end position="116"/>
    </location>
</feature>
<protein>
    <submittedName>
        <fullName evidence="2">Uncharacterized protein</fullName>
    </submittedName>
</protein>
<organism evidence="2 3">
    <name type="scientific">Ammoniphilus resinae</name>
    <dbReference type="NCBI Taxonomy" id="861532"/>
    <lineage>
        <taxon>Bacteria</taxon>
        <taxon>Bacillati</taxon>
        <taxon>Bacillota</taxon>
        <taxon>Bacilli</taxon>
        <taxon>Bacillales</taxon>
        <taxon>Paenibacillaceae</taxon>
        <taxon>Aneurinibacillus group</taxon>
        <taxon>Ammoniphilus</taxon>
    </lineage>
</organism>
<keyword evidence="1" id="KW-0812">Transmembrane</keyword>
<dbReference type="InterPro" id="IPR048147">
    <property type="entry name" value="CBO0543-like"/>
</dbReference>
<dbReference type="NCBIfam" id="NF041644">
    <property type="entry name" value="CBO0543_fam"/>
    <property type="match status" value="1"/>
</dbReference>